<proteinExistence type="predicted"/>
<dbReference type="RefSeq" id="WP_273439037.1">
    <property type="nucleotide sequence ID" value="NZ_PKUN01000010.1"/>
</dbReference>
<evidence type="ECO:0000313" key="3">
    <source>
        <dbReference type="Proteomes" id="UP000235015"/>
    </source>
</evidence>
<feature type="domain" description="Amidohydrolase 3" evidence="1">
    <location>
        <begin position="43"/>
        <end position="467"/>
    </location>
</feature>
<dbReference type="GO" id="GO:0016810">
    <property type="term" value="F:hydrolase activity, acting on carbon-nitrogen (but not peptide) bonds"/>
    <property type="evidence" value="ECO:0007669"/>
    <property type="project" value="InterPro"/>
</dbReference>
<evidence type="ECO:0000259" key="1">
    <source>
        <dbReference type="Pfam" id="PF07969"/>
    </source>
</evidence>
<dbReference type="SUPFAM" id="SSF51338">
    <property type="entry name" value="Composite domain of metallo-dependent hydrolases"/>
    <property type="match status" value="2"/>
</dbReference>
<dbReference type="InterPro" id="IPR032466">
    <property type="entry name" value="Metal_Hydrolase"/>
</dbReference>
<comment type="caution">
    <text evidence="2">The sequence shown here is derived from an EMBL/GenBank/DDBJ whole genome shotgun (WGS) entry which is preliminary data.</text>
</comment>
<dbReference type="InterPro" id="IPR012027">
    <property type="entry name" value="Formylmethanofuran_DH_asu"/>
</dbReference>
<dbReference type="NCBIfam" id="TIGR03121">
    <property type="entry name" value="one_C_dehyd_A"/>
    <property type="match status" value="1"/>
</dbReference>
<dbReference type="STRING" id="1111735.GCA_000428045_03797"/>
<name>A0A2N6CWS8_9GAMM</name>
<dbReference type="InterPro" id="IPR050378">
    <property type="entry name" value="Metallo-dep_Hydrolases_sf"/>
</dbReference>
<reference evidence="2 3" key="1">
    <citation type="submission" date="2017-11" db="EMBL/GenBank/DDBJ databases">
        <title>Genome-resolved metagenomics identifies genetic mobility, metabolic interactions, and unexpected diversity in perchlorate-reducing communities.</title>
        <authorList>
            <person name="Barnum T.P."/>
            <person name="Figueroa I.A."/>
            <person name="Carlstrom C.I."/>
            <person name="Lucas L.N."/>
            <person name="Engelbrektson A.L."/>
            <person name="Coates J.D."/>
        </authorList>
    </citation>
    <scope>NUCLEOTIDE SEQUENCE [LARGE SCALE GENOMIC DNA]</scope>
    <source>
        <strain evidence="2">BM301</strain>
    </source>
</reference>
<accession>A0A2N6CWS8</accession>
<dbReference type="AlphaFoldDB" id="A0A2N6CWS8"/>
<dbReference type="SUPFAM" id="SSF51556">
    <property type="entry name" value="Metallo-dependent hydrolases"/>
    <property type="match status" value="1"/>
</dbReference>
<dbReference type="EMBL" id="PKUN01000010">
    <property type="protein sequence ID" value="PLX61726.1"/>
    <property type="molecule type" value="Genomic_DNA"/>
</dbReference>
<dbReference type="Gene3D" id="2.30.40.10">
    <property type="entry name" value="Urease, subunit C, domain 1"/>
    <property type="match status" value="1"/>
</dbReference>
<dbReference type="Proteomes" id="UP000235015">
    <property type="component" value="Unassembled WGS sequence"/>
</dbReference>
<dbReference type="PANTHER" id="PTHR11647">
    <property type="entry name" value="HYDRANTOINASE/DIHYDROPYRIMIDINASE FAMILY MEMBER"/>
    <property type="match status" value="1"/>
</dbReference>
<evidence type="ECO:0000313" key="2">
    <source>
        <dbReference type="EMBL" id="PLX61726.1"/>
    </source>
</evidence>
<dbReference type="Pfam" id="PF07969">
    <property type="entry name" value="Amidohydro_3"/>
    <property type="match status" value="1"/>
</dbReference>
<organism evidence="2 3">
    <name type="scientific">Sedimenticola selenatireducens</name>
    <dbReference type="NCBI Taxonomy" id="191960"/>
    <lineage>
        <taxon>Bacteria</taxon>
        <taxon>Pseudomonadati</taxon>
        <taxon>Pseudomonadota</taxon>
        <taxon>Gammaproteobacteria</taxon>
        <taxon>Chromatiales</taxon>
        <taxon>Sedimenticolaceae</taxon>
        <taxon>Sedimenticola</taxon>
    </lineage>
</organism>
<sequence length="544" mass="59847">MMTRLKGARIHDPVNQLNGTCGDIWIRDARICEAPDNVAEADRTIDLEGKILMAGAIDIHSHIAGGNVNNARLLLPEQHLAERARLPQFPFSGAKWSACDTGYRYAEMGFTTVVEPAVLPINAHQAHAELADIPIIDTAGLAIVGNDDFLLRMLRDGAEQARINDYIAWTLHATRCLGVKVINAGGATAFKFNQRQLNLDDEVPMYGMTSRAILSAVQRAVVQLGIPHPVHVHCNNLGIPGNVNTALDTIKAADGLPMHLAHVQFYGYGDNGDSGFSSGASALADAIMANPNITVDIGQVLFGQTVTISGDVMRQFDARHIANPKKWVVWEGEDGGGGIVPFRYRPKNYVNALQWAIGLELFLLIDDPWRVFFTTDHPNGAPFTAYPELFRLLMERDYRNQWLDRINANSADISLLRHLDREYDLNEIAIMTRAAPAKLLGLGDRGHLSVGAIADIAVYQPQADKAAMFGKAELVFKNGIAVVEKGQVTRSIQGKTHAVAPGFDRAIESSISDYFDRYHLMKMDHYKLDPQHLLETLGSELVLH</sequence>
<dbReference type="PANTHER" id="PTHR11647:SF1">
    <property type="entry name" value="COLLAPSIN RESPONSE MEDIATOR PROTEIN"/>
    <property type="match status" value="1"/>
</dbReference>
<protein>
    <submittedName>
        <fullName evidence="2">Formylmethanofuran dehydrogenase subunit A</fullName>
    </submittedName>
</protein>
<dbReference type="PIRSF" id="PIRSF006453">
    <property type="entry name" value="FwdA"/>
    <property type="match status" value="1"/>
</dbReference>
<dbReference type="InterPro" id="IPR013108">
    <property type="entry name" value="Amidohydro_3"/>
</dbReference>
<dbReference type="InterPro" id="IPR011059">
    <property type="entry name" value="Metal-dep_hydrolase_composite"/>
</dbReference>
<gene>
    <name evidence="2" type="ORF">C0630_09300</name>
</gene>